<sequence length="215" mass="25343">MEPNHRIEPFQTYAISFYNDEIDTTVTSDCDTVERWINEIPRPNLFIVGVDIKYRYDDLKDFVSTVQLCVGSRCLIYQLEFVDYDFPDVLLDFLANEEYSFVGWDIDYSLTRLETETALDIPRALVVDLMNLAGYRSLNNMDMLEYIFFDDPDCIELAEMVLEKELEDMPEEVLMLRWDLRQLTSEQVKYACVDAFVAFEMGRFLNARQYRLTGL</sequence>
<dbReference type="InterPro" id="IPR036397">
    <property type="entry name" value="RNaseH_sf"/>
</dbReference>
<protein>
    <recommendedName>
        <fullName evidence="5">3'-5' exonuclease domain-containing protein</fullName>
    </recommendedName>
</protein>
<reference evidence="4" key="1">
    <citation type="journal article" date="2018" name="Gigascience">
        <title>Genome assembly of the Pink Ipe (Handroanthus impetiginosus, Bignoniaceae), a highly valued, ecologically keystone Neotropical timber forest tree.</title>
        <authorList>
            <person name="Silva-Junior O.B."/>
            <person name="Grattapaglia D."/>
            <person name="Novaes E."/>
            <person name="Collevatti R.G."/>
        </authorList>
    </citation>
    <scope>NUCLEOTIDE SEQUENCE [LARGE SCALE GENOMIC DNA]</scope>
    <source>
        <strain evidence="4">cv. UFG-1</strain>
    </source>
</reference>
<proteinExistence type="predicted"/>
<name>A0A2G9FX65_9LAMI</name>
<evidence type="ECO:0000256" key="2">
    <source>
        <dbReference type="ARBA" id="ARBA00022801"/>
    </source>
</evidence>
<dbReference type="OrthoDB" id="10261556at2759"/>
<organism evidence="3 4">
    <name type="scientific">Handroanthus impetiginosus</name>
    <dbReference type="NCBI Taxonomy" id="429701"/>
    <lineage>
        <taxon>Eukaryota</taxon>
        <taxon>Viridiplantae</taxon>
        <taxon>Streptophyta</taxon>
        <taxon>Embryophyta</taxon>
        <taxon>Tracheophyta</taxon>
        <taxon>Spermatophyta</taxon>
        <taxon>Magnoliopsida</taxon>
        <taxon>eudicotyledons</taxon>
        <taxon>Gunneridae</taxon>
        <taxon>Pentapetalae</taxon>
        <taxon>asterids</taxon>
        <taxon>lamiids</taxon>
        <taxon>Lamiales</taxon>
        <taxon>Bignoniaceae</taxon>
        <taxon>Crescentiina</taxon>
        <taxon>Tabebuia alliance</taxon>
        <taxon>Handroanthus</taxon>
    </lineage>
</organism>
<gene>
    <name evidence="3" type="ORF">CDL12_29881</name>
</gene>
<dbReference type="GO" id="GO:0008408">
    <property type="term" value="F:3'-5' exonuclease activity"/>
    <property type="evidence" value="ECO:0007669"/>
    <property type="project" value="TreeGrafter"/>
</dbReference>
<keyword evidence="2" id="KW-0378">Hydrolase</keyword>
<dbReference type="Gene3D" id="3.30.420.10">
    <property type="entry name" value="Ribonuclease H-like superfamily/Ribonuclease H"/>
    <property type="match status" value="1"/>
</dbReference>
<dbReference type="Proteomes" id="UP000231279">
    <property type="component" value="Unassembled WGS sequence"/>
</dbReference>
<evidence type="ECO:0000313" key="4">
    <source>
        <dbReference type="Proteomes" id="UP000231279"/>
    </source>
</evidence>
<comment type="caution">
    <text evidence="3">The sequence shown here is derived from an EMBL/GenBank/DDBJ whole genome shotgun (WGS) entry which is preliminary data.</text>
</comment>
<dbReference type="PANTHER" id="PTHR13620">
    <property type="entry name" value="3-5 EXONUCLEASE"/>
    <property type="match status" value="1"/>
</dbReference>
<dbReference type="AlphaFoldDB" id="A0A2G9FX65"/>
<accession>A0A2G9FX65</accession>
<dbReference type="PANTHER" id="PTHR13620:SF105">
    <property type="entry name" value="OS01G0737700 PROTEIN"/>
    <property type="match status" value="1"/>
</dbReference>
<keyword evidence="4" id="KW-1185">Reference proteome</keyword>
<dbReference type="EMBL" id="NKXS01009329">
    <property type="protein sequence ID" value="PIM97647.1"/>
    <property type="molecule type" value="Genomic_DNA"/>
</dbReference>
<dbReference type="SUPFAM" id="SSF53098">
    <property type="entry name" value="Ribonuclease H-like"/>
    <property type="match status" value="1"/>
</dbReference>
<dbReference type="GO" id="GO:0003676">
    <property type="term" value="F:nucleic acid binding"/>
    <property type="evidence" value="ECO:0007669"/>
    <property type="project" value="InterPro"/>
</dbReference>
<evidence type="ECO:0000313" key="3">
    <source>
        <dbReference type="EMBL" id="PIM97647.1"/>
    </source>
</evidence>
<evidence type="ECO:0000256" key="1">
    <source>
        <dbReference type="ARBA" id="ARBA00022722"/>
    </source>
</evidence>
<dbReference type="InterPro" id="IPR012337">
    <property type="entry name" value="RNaseH-like_sf"/>
</dbReference>
<evidence type="ECO:0008006" key="5">
    <source>
        <dbReference type="Google" id="ProtNLM"/>
    </source>
</evidence>
<dbReference type="InterPro" id="IPR051132">
    <property type="entry name" value="3-5_Exonuclease_domain"/>
</dbReference>
<dbReference type="GO" id="GO:0005634">
    <property type="term" value="C:nucleus"/>
    <property type="evidence" value="ECO:0007669"/>
    <property type="project" value="TreeGrafter"/>
</dbReference>
<keyword evidence="1" id="KW-0540">Nuclease</keyword>
<dbReference type="STRING" id="429701.A0A2G9FX65"/>
<dbReference type="GO" id="GO:0005737">
    <property type="term" value="C:cytoplasm"/>
    <property type="evidence" value="ECO:0007669"/>
    <property type="project" value="TreeGrafter"/>
</dbReference>